<dbReference type="InterPro" id="IPR000477">
    <property type="entry name" value="RT_dom"/>
</dbReference>
<dbReference type="PROSITE" id="PS50878">
    <property type="entry name" value="RT_POL"/>
    <property type="match status" value="1"/>
</dbReference>
<dbReference type="PANTHER" id="PTHR31635">
    <property type="entry name" value="REVERSE TRANSCRIPTASE DOMAIN-CONTAINING PROTEIN-RELATED"/>
    <property type="match status" value="1"/>
</dbReference>
<dbReference type="PANTHER" id="PTHR31635:SF196">
    <property type="entry name" value="REVERSE TRANSCRIPTASE DOMAIN-CONTAINING PROTEIN-RELATED"/>
    <property type="match status" value="1"/>
</dbReference>
<dbReference type="AlphaFoldDB" id="A0AAQ3JWC4"/>
<proteinExistence type="predicted"/>
<name>A0AAQ3JWC4_9LILI</name>
<dbReference type="SUPFAM" id="SSF56672">
    <property type="entry name" value="DNA/RNA polymerases"/>
    <property type="match status" value="1"/>
</dbReference>
<evidence type="ECO:0000313" key="4">
    <source>
        <dbReference type="Proteomes" id="UP001327560"/>
    </source>
</evidence>
<feature type="domain" description="Reverse transcriptase" evidence="2">
    <location>
        <begin position="582"/>
        <end position="861"/>
    </location>
</feature>
<protein>
    <recommendedName>
        <fullName evidence="2">Reverse transcriptase domain-containing protein</fullName>
    </recommendedName>
</protein>
<evidence type="ECO:0000259" key="2">
    <source>
        <dbReference type="PROSITE" id="PS50878"/>
    </source>
</evidence>
<dbReference type="Pfam" id="PF14111">
    <property type="entry name" value="DUF4283"/>
    <property type="match status" value="1"/>
</dbReference>
<feature type="compositionally biased region" description="Basic and acidic residues" evidence="1">
    <location>
        <begin position="224"/>
        <end position="234"/>
    </location>
</feature>
<organism evidence="3 4">
    <name type="scientific">Canna indica</name>
    <name type="common">Indian-shot</name>
    <dbReference type="NCBI Taxonomy" id="4628"/>
    <lineage>
        <taxon>Eukaryota</taxon>
        <taxon>Viridiplantae</taxon>
        <taxon>Streptophyta</taxon>
        <taxon>Embryophyta</taxon>
        <taxon>Tracheophyta</taxon>
        <taxon>Spermatophyta</taxon>
        <taxon>Magnoliopsida</taxon>
        <taxon>Liliopsida</taxon>
        <taxon>Zingiberales</taxon>
        <taxon>Cannaceae</taxon>
        <taxon>Canna</taxon>
    </lineage>
</organism>
<dbReference type="InterPro" id="IPR025558">
    <property type="entry name" value="DUF4283"/>
</dbReference>
<feature type="region of interest" description="Disordered" evidence="1">
    <location>
        <begin position="214"/>
        <end position="234"/>
    </location>
</feature>
<keyword evidence="4" id="KW-1185">Reference proteome</keyword>
<sequence length="863" mass="100225">MPKIWKTKFSRQVIDLASGFFCFKFTNNEDLNHVLTDGPWFFNGQVLLTIPWKPNFQPLSEKIESIPIWIQFPGLPVEYLCRDIIFKLAEAIGQPINCDEISVRGTRAKYDRVCVLWNLNNNLPIGMWINSMNSRFWQAIAFENTPKLSFGCGKMGHLVEQCTEAGKATDHFEENKISSCVGKESSSQVTNHQKEKIVIENGYNSIYGPWQTVNKRKRNNGQKKGFDKDKEHDKKLETKGKEIISIDKGKENEIIMQEVNVENVMQEFQKCLSMSTKDIKMKENYTVNPFVDSDNKNFKKVTMGTDAFKAKEKLPIQVPISVEKGLEALHKKMIEMLEITVSEINEKGELNMENAWPIEQSYSQVPIQRRRRAGKERTLARLDKALMNWRWFNTYGYSLVTHLSRIGSNHRPILLTAEHSKSARKYGRKFVFEHYWMEHSELEVIIKENWTANKNELNQMEVIGQNLTSLSHILTRWTKSNINPTENELNIAKEELNILDRLDEARLCTEADIIKMRCLSNKVAALSRQLHLKWWSKARAKWMEENDKNTKFFHSLAKKLWAAEETDEMLKDWEFANDAFKEFCVEAKIPISWGNTTLVFVPNIDNPSKITDYRPIALCNVIYKILSKAIVNRIKPMIRNLISKEQCAFIEGRKMQDNILVANEIVNVIHKSKREWPYIILKIDLEKAFDRVSWRAVEKIMSFMEFPDTLKKWILVCLSSARFNCNVNGTLFENFSSAMGVRQGDPLSPYVFILMQELLSRILEEFTDKGLIKEFKYRGIKLSHLAFADDLLLTVKGNLNNCRNVMKALDIYYKLTNQKINKQKSEILFPEHCKTSIRKVVCNLTEFKEGSYPMKYLGASISP</sequence>
<gene>
    <name evidence="3" type="ORF">Cni_G05989</name>
</gene>
<evidence type="ECO:0000256" key="1">
    <source>
        <dbReference type="SAM" id="MobiDB-lite"/>
    </source>
</evidence>
<reference evidence="3 4" key="1">
    <citation type="submission" date="2023-10" db="EMBL/GenBank/DDBJ databases">
        <title>Chromosome-scale genome assembly provides insights into flower coloration mechanisms of Canna indica.</title>
        <authorList>
            <person name="Li C."/>
        </authorList>
    </citation>
    <scope>NUCLEOTIDE SEQUENCE [LARGE SCALE GENOMIC DNA]</scope>
    <source>
        <tissue evidence="3">Flower</tissue>
    </source>
</reference>
<evidence type="ECO:0000313" key="3">
    <source>
        <dbReference type="EMBL" id="WOK97281.1"/>
    </source>
</evidence>
<accession>A0AAQ3JWC4</accession>
<dbReference type="EMBL" id="CP136891">
    <property type="protein sequence ID" value="WOK97281.1"/>
    <property type="molecule type" value="Genomic_DNA"/>
</dbReference>
<dbReference type="Proteomes" id="UP001327560">
    <property type="component" value="Chromosome 2"/>
</dbReference>
<dbReference type="CDD" id="cd01650">
    <property type="entry name" value="RT_nLTR_like"/>
    <property type="match status" value="1"/>
</dbReference>
<dbReference type="Pfam" id="PF00078">
    <property type="entry name" value="RVT_1"/>
    <property type="match status" value="1"/>
</dbReference>
<dbReference type="InterPro" id="IPR043502">
    <property type="entry name" value="DNA/RNA_pol_sf"/>
</dbReference>